<keyword evidence="3" id="KW-1185">Reference proteome</keyword>
<accession>A0ABD3RYZ7</accession>
<feature type="region of interest" description="Disordered" evidence="1">
    <location>
        <begin position="1"/>
        <end position="41"/>
    </location>
</feature>
<organism evidence="2 3">
    <name type="scientific">Cyclostephanos tholiformis</name>
    <dbReference type="NCBI Taxonomy" id="382380"/>
    <lineage>
        <taxon>Eukaryota</taxon>
        <taxon>Sar</taxon>
        <taxon>Stramenopiles</taxon>
        <taxon>Ochrophyta</taxon>
        <taxon>Bacillariophyta</taxon>
        <taxon>Coscinodiscophyceae</taxon>
        <taxon>Thalassiosirophycidae</taxon>
        <taxon>Stephanodiscales</taxon>
        <taxon>Stephanodiscaceae</taxon>
        <taxon>Cyclostephanos</taxon>
    </lineage>
</organism>
<sequence>MKNSAAAAAATATTNERQAPSHPPPKLKPSSLSLSSSSLSSSSSSSLLLLLLLLTPPTASSSSSSSSSSSRHRSTFVVGRYGHVVPTSSSPPPLDGIAFRTATMARYPPPARHRPSRDAMAGSGWSSTTTTRMRTRTMAEREWTIFGRMGVDDYLASLDNYDGRDGDEDEEEIIGRDDGDGTGERKKKGRTGKYVGRGRLSPVGGGEDERNAVGGSSSSRSVGGLFDVNDYFGSLGNDAMEDVNTDDDDDDGVERGQPRRRRFPPSTPATKKETTTTTRRGRTIMTYEEVVAYNNARLCPKLFLTQSAIQSFIYLLEECRDPHSGRWIEDFLGTTNLGNYHGTGAIDVTRFPAWDSALYGMMEMPNTKTIVMAKRRGRGHGGWSRDNPYLEERYVEFGIDIRPASLVQRLLAVRSQLASEFERDLEIVRMVDVTAVMGSYYRRLAEADSMDRDDAAAMEVMGRPQFDRVSVDIFTNYTEYQVGAGDSASLTLTSSSPFRRGNFDLLYGLCTQAAAHRLLRELQHSASSSSSSSSSSSTTSVNDDIIAFQWFKQFYSNNAPLFFDGDQNFGRADDFIDALLRTPPRLVGVGGDANAIVGLTDPLRMVERIIATRCVVASEWIGMMGEVSEDHRILNDVLIRVVMGRSMDESGNVDDVVCIREETTFEELADDTGSFD</sequence>
<feature type="compositionally biased region" description="Low complexity" evidence="1">
    <location>
        <begin position="119"/>
        <end position="132"/>
    </location>
</feature>
<protein>
    <submittedName>
        <fullName evidence="2">Uncharacterized protein</fullName>
    </submittedName>
</protein>
<feature type="compositionally biased region" description="Low complexity" evidence="1">
    <location>
        <begin position="1"/>
        <end position="14"/>
    </location>
</feature>
<evidence type="ECO:0000256" key="1">
    <source>
        <dbReference type="SAM" id="MobiDB-lite"/>
    </source>
</evidence>
<evidence type="ECO:0000313" key="2">
    <source>
        <dbReference type="EMBL" id="KAL3817463.1"/>
    </source>
</evidence>
<feature type="compositionally biased region" description="Acidic residues" evidence="1">
    <location>
        <begin position="239"/>
        <end position="252"/>
    </location>
</feature>
<reference evidence="2 3" key="1">
    <citation type="submission" date="2024-10" db="EMBL/GenBank/DDBJ databases">
        <title>Updated reference genomes for cyclostephanoid diatoms.</title>
        <authorList>
            <person name="Roberts W.R."/>
            <person name="Alverson A.J."/>
        </authorList>
    </citation>
    <scope>NUCLEOTIDE SEQUENCE [LARGE SCALE GENOMIC DNA]</scope>
    <source>
        <strain evidence="2 3">AJA228-03</strain>
    </source>
</reference>
<comment type="caution">
    <text evidence="2">The sequence shown here is derived from an EMBL/GenBank/DDBJ whole genome shotgun (WGS) entry which is preliminary data.</text>
</comment>
<gene>
    <name evidence="2" type="ORF">ACHAXA_001470</name>
</gene>
<feature type="region of interest" description="Disordered" evidence="1">
    <location>
        <begin position="237"/>
        <end position="280"/>
    </location>
</feature>
<feature type="region of interest" description="Disordered" evidence="1">
    <location>
        <begin position="161"/>
        <end position="220"/>
    </location>
</feature>
<proteinExistence type="predicted"/>
<feature type="region of interest" description="Disordered" evidence="1">
    <location>
        <begin position="107"/>
        <end position="134"/>
    </location>
</feature>
<feature type="compositionally biased region" description="Low complexity" evidence="1">
    <location>
        <begin position="28"/>
        <end position="41"/>
    </location>
</feature>
<dbReference type="EMBL" id="JALLPB020000103">
    <property type="protein sequence ID" value="KAL3817463.1"/>
    <property type="molecule type" value="Genomic_DNA"/>
</dbReference>
<evidence type="ECO:0000313" key="3">
    <source>
        <dbReference type="Proteomes" id="UP001530377"/>
    </source>
</evidence>
<dbReference type="Proteomes" id="UP001530377">
    <property type="component" value="Unassembled WGS sequence"/>
</dbReference>
<name>A0ABD3RYZ7_9STRA</name>
<dbReference type="AlphaFoldDB" id="A0ABD3RYZ7"/>
<feature type="compositionally biased region" description="Basic and acidic residues" evidence="1">
    <location>
        <begin position="173"/>
        <end position="184"/>
    </location>
</feature>